<protein>
    <submittedName>
        <fullName evidence="1">Uncharacterized protein</fullName>
    </submittedName>
</protein>
<reference evidence="1 2" key="1">
    <citation type="submission" date="2018-02" db="EMBL/GenBank/DDBJ databases">
        <title>8 Nocardia nova and 1 Nocardia cyriacigeorgica strain used for evolution to TMP-SMX.</title>
        <authorList>
            <person name="Mehta H."/>
            <person name="Weng J."/>
            <person name="Shamoo Y."/>
        </authorList>
    </citation>
    <scope>NUCLEOTIDE SEQUENCE [LARGE SCALE GENOMIC DNA]</scope>
    <source>
        <strain evidence="1 2">ATCC 33727</strain>
    </source>
</reference>
<dbReference type="AlphaFoldDB" id="A0A2T2Z898"/>
<dbReference type="Proteomes" id="UP000241647">
    <property type="component" value="Unassembled WGS sequence"/>
</dbReference>
<dbReference type="EMBL" id="PYHS01000004">
    <property type="protein sequence ID" value="PSR63980.1"/>
    <property type="molecule type" value="Genomic_DNA"/>
</dbReference>
<proteinExistence type="predicted"/>
<evidence type="ECO:0000313" key="1">
    <source>
        <dbReference type="EMBL" id="PSR63980.1"/>
    </source>
</evidence>
<name>A0A2T2Z898_9NOCA</name>
<evidence type="ECO:0000313" key="2">
    <source>
        <dbReference type="Proteomes" id="UP000241647"/>
    </source>
</evidence>
<sequence length="104" mass="11277">MVKASDTKYRLVNVSDHDITGVSIDASRIPCQHSNLPYNATIAVGSGSKDGHVFTMAAISGASLPKHIYVASDERPRSWLQKTLHRPPNYQAVPIADVPYFGIG</sequence>
<comment type="caution">
    <text evidence="1">The sequence shown here is derived from an EMBL/GenBank/DDBJ whole genome shotgun (WGS) entry which is preliminary data.</text>
</comment>
<gene>
    <name evidence="1" type="ORF">C8259_09010</name>
</gene>
<organism evidence="1 2">
    <name type="scientific">Nocardia nova</name>
    <dbReference type="NCBI Taxonomy" id="37330"/>
    <lineage>
        <taxon>Bacteria</taxon>
        <taxon>Bacillati</taxon>
        <taxon>Actinomycetota</taxon>
        <taxon>Actinomycetes</taxon>
        <taxon>Mycobacteriales</taxon>
        <taxon>Nocardiaceae</taxon>
        <taxon>Nocardia</taxon>
    </lineage>
</organism>
<accession>A0A2T2Z898</accession>